<comment type="similarity">
    <text evidence="2">Belongs to the wax synthase family.</text>
</comment>
<feature type="transmembrane region" description="Helical" evidence="7">
    <location>
        <begin position="260"/>
        <end position="277"/>
    </location>
</feature>
<feature type="transmembrane region" description="Helical" evidence="7">
    <location>
        <begin position="410"/>
        <end position="434"/>
    </location>
</feature>
<dbReference type="PANTHER" id="PTHR31595">
    <property type="entry name" value="LONG-CHAIN-ALCOHOL O-FATTY-ACYLTRANSFERASE 3-RELATED"/>
    <property type="match status" value="1"/>
</dbReference>
<keyword evidence="10" id="KW-1185">Reference proteome</keyword>
<comment type="subcellular location">
    <subcellularLocation>
        <location evidence="1">Membrane</location>
        <topology evidence="1">Multi-pass membrane protein</topology>
    </subcellularLocation>
</comment>
<dbReference type="PANTHER" id="PTHR31595:SF67">
    <property type="entry name" value="WAX SYNTHASE DOMAIN-CONTAINING PROTEIN"/>
    <property type="match status" value="1"/>
</dbReference>
<evidence type="ECO:0000256" key="1">
    <source>
        <dbReference type="ARBA" id="ARBA00004141"/>
    </source>
</evidence>
<keyword evidence="3" id="KW-0808">Transferase</keyword>
<accession>A0AAN7C7J2</accession>
<dbReference type="GO" id="GO:0016020">
    <property type="term" value="C:membrane"/>
    <property type="evidence" value="ECO:0007669"/>
    <property type="project" value="UniProtKB-SubCell"/>
</dbReference>
<evidence type="ECO:0000313" key="9">
    <source>
        <dbReference type="EMBL" id="KAK4236893.1"/>
    </source>
</evidence>
<protein>
    <recommendedName>
        <fullName evidence="8">Wax synthase domain-containing protein</fullName>
    </recommendedName>
</protein>
<evidence type="ECO:0000256" key="6">
    <source>
        <dbReference type="ARBA" id="ARBA00023136"/>
    </source>
</evidence>
<dbReference type="Pfam" id="PF13813">
    <property type="entry name" value="MBOAT_2"/>
    <property type="match status" value="1"/>
</dbReference>
<name>A0AAN7C7J2_9PEZI</name>
<dbReference type="InterPro" id="IPR044851">
    <property type="entry name" value="Wax_synthase"/>
</dbReference>
<dbReference type="Proteomes" id="UP001303760">
    <property type="component" value="Unassembled WGS sequence"/>
</dbReference>
<gene>
    <name evidence="9" type="ORF">C8A03DRAFT_45167</name>
</gene>
<keyword evidence="5 7" id="KW-1133">Transmembrane helix</keyword>
<reference evidence="9" key="2">
    <citation type="submission" date="2023-05" db="EMBL/GenBank/DDBJ databases">
        <authorList>
            <consortium name="Lawrence Berkeley National Laboratory"/>
            <person name="Steindorff A."/>
            <person name="Hensen N."/>
            <person name="Bonometti L."/>
            <person name="Westerberg I."/>
            <person name="Brannstrom I.O."/>
            <person name="Guillou S."/>
            <person name="Cros-Aarteil S."/>
            <person name="Calhoun S."/>
            <person name="Haridas S."/>
            <person name="Kuo A."/>
            <person name="Mondo S."/>
            <person name="Pangilinan J."/>
            <person name="Riley R."/>
            <person name="Labutti K."/>
            <person name="Andreopoulos B."/>
            <person name="Lipzen A."/>
            <person name="Chen C."/>
            <person name="Yanf M."/>
            <person name="Daum C."/>
            <person name="Ng V."/>
            <person name="Clum A."/>
            <person name="Ohm R."/>
            <person name="Martin F."/>
            <person name="Silar P."/>
            <person name="Natvig D."/>
            <person name="Lalanne C."/>
            <person name="Gautier V."/>
            <person name="Ament-Velasquez S.L."/>
            <person name="Kruys A."/>
            <person name="Hutchinson M.I."/>
            <person name="Powell A.J."/>
            <person name="Barry K."/>
            <person name="Miller A.N."/>
            <person name="Grigoriev I.V."/>
            <person name="Debuchy R."/>
            <person name="Gladieux P."/>
            <person name="Thoren M.H."/>
            <person name="Johannesson H."/>
        </authorList>
    </citation>
    <scope>NUCLEOTIDE SEQUENCE</scope>
    <source>
        <strain evidence="9">CBS 532.94</strain>
    </source>
</reference>
<evidence type="ECO:0000256" key="2">
    <source>
        <dbReference type="ARBA" id="ARBA00007282"/>
    </source>
</evidence>
<dbReference type="InterPro" id="IPR032805">
    <property type="entry name" value="Wax_synthase_dom"/>
</dbReference>
<comment type="caution">
    <text evidence="9">The sequence shown here is derived from an EMBL/GenBank/DDBJ whole genome shotgun (WGS) entry which is preliminary data.</text>
</comment>
<sequence length="551" mass="61497">MGSQIERLYPTGGASGFDPETCNLAAYYQQQYQETFHAAVAAGEVTPFVIPWSFIGVFFLPLFYLSIPHTNRPWLYRLRWAVAAAVVYLNIRLMQTTSAGNMAVAYSTGLAAVWGTIWNLRMLIFTHPQRDAARVERRPRSHENGFSKDEKEKPGAMVAIDESVAASLPHSEYFWQPFPAQASFLTRLGWTADLLTSLRGGGWNFCISSIPHPPLPKRLPHSAGGGGEHLAPVRLDLIPLDSRSGTSRSRTYASFLRSRLLQFTLSYLTIDLLTITMRRDPYFLLGPDYASHQTPLPLPHFLTVLPLQGISIPLSRNLSAAAGILAGLHLYFSLLQLVCVFLLSRVLGPRYSELWQHPTLFGSFRLSVCDRGLAGFWGGWWHQTFRLGFTAPVRFLFPHVRSSRAKRARAAAEVVLAFFLSGVLHAAGGITSVARPTTVAWTPQAFFVSQAAGVLLQTGLCALLGTEKRGLPRWVRRAGNLAFVAAWLLFTGCGLIDDMSRAGLWLFEPVPVSPLRMMGFGSPGESWWRWDGEYGLRWYTGRHWWESGIRL</sequence>
<organism evidence="9 10">
    <name type="scientific">Achaetomium macrosporum</name>
    <dbReference type="NCBI Taxonomy" id="79813"/>
    <lineage>
        <taxon>Eukaryota</taxon>
        <taxon>Fungi</taxon>
        <taxon>Dikarya</taxon>
        <taxon>Ascomycota</taxon>
        <taxon>Pezizomycotina</taxon>
        <taxon>Sordariomycetes</taxon>
        <taxon>Sordariomycetidae</taxon>
        <taxon>Sordariales</taxon>
        <taxon>Chaetomiaceae</taxon>
        <taxon>Achaetomium</taxon>
    </lineage>
</organism>
<evidence type="ECO:0000256" key="4">
    <source>
        <dbReference type="ARBA" id="ARBA00022692"/>
    </source>
</evidence>
<evidence type="ECO:0000256" key="3">
    <source>
        <dbReference type="ARBA" id="ARBA00022679"/>
    </source>
</evidence>
<dbReference type="GO" id="GO:0008374">
    <property type="term" value="F:O-acyltransferase activity"/>
    <property type="evidence" value="ECO:0007669"/>
    <property type="project" value="InterPro"/>
</dbReference>
<feature type="transmembrane region" description="Helical" evidence="7">
    <location>
        <begin position="49"/>
        <end position="67"/>
    </location>
</feature>
<dbReference type="AlphaFoldDB" id="A0AAN7C7J2"/>
<feature type="domain" description="Wax synthase" evidence="8">
    <location>
        <begin position="358"/>
        <end position="438"/>
    </location>
</feature>
<evidence type="ECO:0000256" key="7">
    <source>
        <dbReference type="SAM" id="Phobius"/>
    </source>
</evidence>
<feature type="transmembrane region" description="Helical" evidence="7">
    <location>
        <begin position="446"/>
        <end position="466"/>
    </location>
</feature>
<proteinExistence type="inferred from homology"/>
<feature type="transmembrane region" description="Helical" evidence="7">
    <location>
        <begin position="320"/>
        <end position="343"/>
    </location>
</feature>
<feature type="transmembrane region" description="Helical" evidence="7">
    <location>
        <begin position="103"/>
        <end position="120"/>
    </location>
</feature>
<evidence type="ECO:0000256" key="5">
    <source>
        <dbReference type="ARBA" id="ARBA00022989"/>
    </source>
</evidence>
<evidence type="ECO:0000313" key="10">
    <source>
        <dbReference type="Proteomes" id="UP001303760"/>
    </source>
</evidence>
<dbReference type="EMBL" id="MU860166">
    <property type="protein sequence ID" value="KAK4236893.1"/>
    <property type="molecule type" value="Genomic_DNA"/>
</dbReference>
<keyword evidence="4 7" id="KW-0812">Transmembrane</keyword>
<feature type="transmembrane region" description="Helical" evidence="7">
    <location>
        <begin position="478"/>
        <end position="497"/>
    </location>
</feature>
<dbReference type="GO" id="GO:0006629">
    <property type="term" value="P:lipid metabolic process"/>
    <property type="evidence" value="ECO:0007669"/>
    <property type="project" value="InterPro"/>
</dbReference>
<keyword evidence="6 7" id="KW-0472">Membrane</keyword>
<feature type="transmembrane region" description="Helical" evidence="7">
    <location>
        <begin position="74"/>
        <end position="91"/>
    </location>
</feature>
<evidence type="ECO:0000259" key="8">
    <source>
        <dbReference type="Pfam" id="PF13813"/>
    </source>
</evidence>
<reference evidence="9" key="1">
    <citation type="journal article" date="2023" name="Mol. Phylogenet. Evol.">
        <title>Genome-scale phylogeny and comparative genomics of the fungal order Sordariales.</title>
        <authorList>
            <person name="Hensen N."/>
            <person name="Bonometti L."/>
            <person name="Westerberg I."/>
            <person name="Brannstrom I.O."/>
            <person name="Guillou S."/>
            <person name="Cros-Aarteil S."/>
            <person name="Calhoun S."/>
            <person name="Haridas S."/>
            <person name="Kuo A."/>
            <person name="Mondo S."/>
            <person name="Pangilinan J."/>
            <person name="Riley R."/>
            <person name="LaButti K."/>
            <person name="Andreopoulos B."/>
            <person name="Lipzen A."/>
            <person name="Chen C."/>
            <person name="Yan M."/>
            <person name="Daum C."/>
            <person name="Ng V."/>
            <person name="Clum A."/>
            <person name="Steindorff A."/>
            <person name="Ohm R.A."/>
            <person name="Martin F."/>
            <person name="Silar P."/>
            <person name="Natvig D.O."/>
            <person name="Lalanne C."/>
            <person name="Gautier V."/>
            <person name="Ament-Velasquez S.L."/>
            <person name="Kruys A."/>
            <person name="Hutchinson M.I."/>
            <person name="Powell A.J."/>
            <person name="Barry K."/>
            <person name="Miller A.N."/>
            <person name="Grigoriev I.V."/>
            <person name="Debuchy R."/>
            <person name="Gladieux P."/>
            <person name="Hiltunen Thoren M."/>
            <person name="Johannesson H."/>
        </authorList>
    </citation>
    <scope>NUCLEOTIDE SEQUENCE</scope>
    <source>
        <strain evidence="9">CBS 532.94</strain>
    </source>
</reference>